<dbReference type="PRINTS" id="PR00344">
    <property type="entry name" value="BCTRLSENSOR"/>
</dbReference>
<dbReference type="CDD" id="cd00130">
    <property type="entry name" value="PAS"/>
    <property type="match status" value="1"/>
</dbReference>
<evidence type="ECO:0000259" key="10">
    <source>
        <dbReference type="PROSITE" id="PS50109"/>
    </source>
</evidence>
<dbReference type="InterPro" id="IPR036890">
    <property type="entry name" value="HATPase_C_sf"/>
</dbReference>
<dbReference type="InterPro" id="IPR000014">
    <property type="entry name" value="PAS"/>
</dbReference>
<name>A0A7C9KXU8_9SPHN</name>
<dbReference type="OrthoDB" id="9789238at2"/>
<feature type="domain" description="Histidine kinase" evidence="10">
    <location>
        <begin position="453"/>
        <end position="667"/>
    </location>
</feature>
<protein>
    <recommendedName>
        <fullName evidence="2">histidine kinase</fullName>
        <ecNumber evidence="2">2.7.13.3</ecNumber>
    </recommendedName>
</protein>
<dbReference type="RefSeq" id="WP_152577928.1">
    <property type="nucleotide sequence ID" value="NZ_JAATJI010000002.1"/>
</dbReference>
<evidence type="ECO:0000256" key="2">
    <source>
        <dbReference type="ARBA" id="ARBA00012438"/>
    </source>
</evidence>
<evidence type="ECO:0000256" key="4">
    <source>
        <dbReference type="ARBA" id="ARBA00022679"/>
    </source>
</evidence>
<dbReference type="CDD" id="cd00082">
    <property type="entry name" value="HisKA"/>
    <property type="match status" value="1"/>
</dbReference>
<evidence type="ECO:0000256" key="6">
    <source>
        <dbReference type="ARBA" id="ARBA00022777"/>
    </source>
</evidence>
<dbReference type="InterPro" id="IPR004358">
    <property type="entry name" value="Sig_transdc_His_kin-like_C"/>
</dbReference>
<evidence type="ECO:0000256" key="3">
    <source>
        <dbReference type="ARBA" id="ARBA00022553"/>
    </source>
</evidence>
<dbReference type="Gene3D" id="1.10.287.130">
    <property type="match status" value="1"/>
</dbReference>
<dbReference type="SUPFAM" id="SSF55785">
    <property type="entry name" value="PYP-like sensor domain (PAS domain)"/>
    <property type="match status" value="3"/>
</dbReference>
<gene>
    <name evidence="12" type="ORF">F3168_09345</name>
</gene>
<dbReference type="InterPro" id="IPR005467">
    <property type="entry name" value="His_kinase_dom"/>
</dbReference>
<dbReference type="EC" id="2.7.13.3" evidence="2"/>
<dbReference type="Gene3D" id="3.30.450.20">
    <property type="entry name" value="PAS domain"/>
    <property type="match status" value="2"/>
</dbReference>
<keyword evidence="8" id="KW-0902">Two-component regulatory system</keyword>
<dbReference type="SUPFAM" id="SSF55874">
    <property type="entry name" value="ATPase domain of HSP90 chaperone/DNA topoisomerase II/histidine kinase"/>
    <property type="match status" value="1"/>
</dbReference>
<evidence type="ECO:0000256" key="1">
    <source>
        <dbReference type="ARBA" id="ARBA00000085"/>
    </source>
</evidence>
<organism evidence="12 13">
    <name type="scientific">Sandarakinorhabdus fusca</name>
    <dbReference type="NCBI Taxonomy" id="1439888"/>
    <lineage>
        <taxon>Bacteria</taxon>
        <taxon>Pseudomonadati</taxon>
        <taxon>Pseudomonadota</taxon>
        <taxon>Alphaproteobacteria</taxon>
        <taxon>Sphingomonadales</taxon>
        <taxon>Sphingosinicellaceae</taxon>
        <taxon>Sandarakinorhabdus</taxon>
    </lineage>
</organism>
<dbReference type="InterPro" id="IPR003594">
    <property type="entry name" value="HATPase_dom"/>
</dbReference>
<keyword evidence="9" id="KW-0812">Transmembrane</keyword>
<dbReference type="SMART" id="SM00091">
    <property type="entry name" value="PAS"/>
    <property type="match status" value="2"/>
</dbReference>
<feature type="transmembrane region" description="Helical" evidence="9">
    <location>
        <begin position="80"/>
        <end position="97"/>
    </location>
</feature>
<dbReference type="NCBIfam" id="TIGR00229">
    <property type="entry name" value="sensory_box"/>
    <property type="match status" value="1"/>
</dbReference>
<keyword evidence="4" id="KW-0808">Transferase</keyword>
<keyword evidence="7" id="KW-0067">ATP-binding</keyword>
<dbReference type="SMART" id="SM00388">
    <property type="entry name" value="HisKA"/>
    <property type="match status" value="1"/>
</dbReference>
<keyword evidence="6" id="KW-0418">Kinase</keyword>
<dbReference type="InterPro" id="IPR035965">
    <property type="entry name" value="PAS-like_dom_sf"/>
</dbReference>
<evidence type="ECO:0000259" key="11">
    <source>
        <dbReference type="PROSITE" id="PS50112"/>
    </source>
</evidence>
<dbReference type="PROSITE" id="PS50109">
    <property type="entry name" value="HIS_KIN"/>
    <property type="match status" value="1"/>
</dbReference>
<evidence type="ECO:0000256" key="9">
    <source>
        <dbReference type="SAM" id="Phobius"/>
    </source>
</evidence>
<dbReference type="EMBL" id="WIOL01000003">
    <property type="protein sequence ID" value="MQT17466.1"/>
    <property type="molecule type" value="Genomic_DNA"/>
</dbReference>
<keyword evidence="3" id="KW-0597">Phosphoprotein</keyword>
<dbReference type="PROSITE" id="PS50112">
    <property type="entry name" value="PAS"/>
    <property type="match status" value="1"/>
</dbReference>
<dbReference type="SMART" id="SM00387">
    <property type="entry name" value="HATPase_c"/>
    <property type="match status" value="1"/>
</dbReference>
<evidence type="ECO:0000313" key="13">
    <source>
        <dbReference type="Proteomes" id="UP000481327"/>
    </source>
</evidence>
<feature type="transmembrane region" description="Helical" evidence="9">
    <location>
        <begin position="109"/>
        <end position="131"/>
    </location>
</feature>
<evidence type="ECO:0000313" key="12">
    <source>
        <dbReference type="EMBL" id="MQT17466.1"/>
    </source>
</evidence>
<dbReference type="Pfam" id="PF02518">
    <property type="entry name" value="HATPase_c"/>
    <property type="match status" value="1"/>
</dbReference>
<dbReference type="AlphaFoldDB" id="A0A7C9KXU8"/>
<dbReference type="PANTHER" id="PTHR43065">
    <property type="entry name" value="SENSOR HISTIDINE KINASE"/>
    <property type="match status" value="1"/>
</dbReference>
<dbReference type="GO" id="GO:0000155">
    <property type="term" value="F:phosphorelay sensor kinase activity"/>
    <property type="evidence" value="ECO:0007669"/>
    <property type="project" value="InterPro"/>
</dbReference>
<dbReference type="PANTHER" id="PTHR43065:SF10">
    <property type="entry name" value="PEROXIDE STRESS-ACTIVATED HISTIDINE KINASE MAK3"/>
    <property type="match status" value="1"/>
</dbReference>
<comment type="caution">
    <text evidence="12">The sequence shown here is derived from an EMBL/GenBank/DDBJ whole genome shotgun (WGS) entry which is preliminary data.</text>
</comment>
<keyword evidence="9" id="KW-1133">Transmembrane helix</keyword>
<dbReference type="GO" id="GO:0005524">
    <property type="term" value="F:ATP binding"/>
    <property type="evidence" value="ECO:0007669"/>
    <property type="project" value="UniProtKB-KW"/>
</dbReference>
<dbReference type="Pfam" id="PF13426">
    <property type="entry name" value="PAS_9"/>
    <property type="match status" value="1"/>
</dbReference>
<dbReference type="InterPro" id="IPR003661">
    <property type="entry name" value="HisK_dim/P_dom"/>
</dbReference>
<keyword evidence="9" id="KW-0472">Membrane</keyword>
<accession>A0A7C9KXU8</accession>
<keyword evidence="5" id="KW-0547">Nucleotide-binding</keyword>
<dbReference type="Gene3D" id="3.30.565.10">
    <property type="entry name" value="Histidine kinase-like ATPase, C-terminal domain"/>
    <property type="match status" value="1"/>
</dbReference>
<feature type="transmembrane region" description="Helical" evidence="9">
    <location>
        <begin position="57"/>
        <end position="73"/>
    </location>
</feature>
<sequence length="667" mass="70913">MNAPVDRPHGIDRNLVGRWQAEALHVTGGDTPARVLTCAAAAALAATIFWIDTFTNITGAVAVLYVLVILLAGRALARRGIIAVAAACMLLGIASFARNHGASADAAAWLRLIFSLAALAVTAVLTLANIASTLILSAQARLLDVTDDAIILRTPEGRILLWNRGAERLYGWTGDAVLGRDARTLLDSRFDVADRDSALAAGNRDAALAAAGRDIALAAAGAWRGAIHQRCHDGRIVTVDARWQVQRDRHGAISTILETHTDITARKAADAALVASESRYRTIFDTLAVAVWEHDLRPVKAVVDDLRAQGVADMAAHLEAHPEIVAATRRRVHISDANETAVTMMRAPDKQAVFRYLDDFVLPSDAGFRGCMVAIAEGRPRFETQAQIRTMAGDVLDVIVALTFPPAGTGLERVQASIFDVTERNRMQAALDTAREELEQAMRTATLGEVSVSIAHEINQPLSAIRTSAGAARRWLLRDPPALGETRTALEDVMAAAEHAGEVVKRVRGLLTNTPTERLPVAIDAMVAHAAELVERELAADDVAIALRLAAPTAVVHGDRVLLQQCIINLVVNAKQAMASTADRRVTVVTAIADGHAVIAVRDSGPGFADALVDKAFDTFFTTKSDGMGLGLAICRSTVRAHDGTIGVGARPPEGGANIEIRLPLAG</sequence>
<evidence type="ECO:0000256" key="8">
    <source>
        <dbReference type="ARBA" id="ARBA00023012"/>
    </source>
</evidence>
<comment type="catalytic activity">
    <reaction evidence="1">
        <text>ATP + protein L-histidine = ADP + protein N-phospho-L-histidine.</text>
        <dbReference type="EC" id="2.7.13.3"/>
    </reaction>
</comment>
<evidence type="ECO:0000256" key="7">
    <source>
        <dbReference type="ARBA" id="ARBA00022840"/>
    </source>
</evidence>
<proteinExistence type="predicted"/>
<feature type="domain" description="PAS" evidence="11">
    <location>
        <begin position="141"/>
        <end position="187"/>
    </location>
</feature>
<reference evidence="12 13" key="1">
    <citation type="submission" date="2019-09" db="EMBL/GenBank/DDBJ databases">
        <title>Polymorphobacter sp. isolated from a lake in China.</title>
        <authorList>
            <person name="Liu Z."/>
        </authorList>
    </citation>
    <scope>NUCLEOTIDE SEQUENCE [LARGE SCALE GENOMIC DNA]</scope>
    <source>
        <strain evidence="12 13">D40P</strain>
    </source>
</reference>
<dbReference type="SUPFAM" id="SSF47384">
    <property type="entry name" value="Homodimeric domain of signal transducing histidine kinase"/>
    <property type="match status" value="1"/>
</dbReference>
<dbReference type="InterPro" id="IPR036097">
    <property type="entry name" value="HisK_dim/P_sf"/>
</dbReference>
<evidence type="ECO:0000256" key="5">
    <source>
        <dbReference type="ARBA" id="ARBA00022741"/>
    </source>
</evidence>
<dbReference type="Proteomes" id="UP000481327">
    <property type="component" value="Unassembled WGS sequence"/>
</dbReference>
<keyword evidence="13" id="KW-1185">Reference proteome</keyword>